<protein>
    <recommendedName>
        <fullName evidence="6">Holliday junction branch migration complex subunit RuvA</fullName>
    </recommendedName>
</protein>
<comment type="caution">
    <text evidence="8">The sequence shown here is derived from an EMBL/GenBank/DDBJ whole genome shotgun (WGS) entry which is preliminary data.</text>
</comment>
<dbReference type="InterPro" id="IPR013849">
    <property type="entry name" value="DNA_helicase_Holl-junc_RuvA_I"/>
</dbReference>
<comment type="caution">
    <text evidence="6">Lacks conserved residue(s) required for the propagation of feature annotation.</text>
</comment>
<comment type="domain">
    <text evidence="6">Has three domains with a flexible linker between the domains II and III and assumes an 'L' shape. Domain III is highly mobile and contacts RuvB.</text>
</comment>
<evidence type="ECO:0000256" key="6">
    <source>
        <dbReference type="HAMAP-Rule" id="MF_00031"/>
    </source>
</evidence>
<feature type="region of interest" description="Domain III" evidence="6">
    <location>
        <begin position="152"/>
        <end position="201"/>
    </location>
</feature>
<evidence type="ECO:0000256" key="3">
    <source>
        <dbReference type="ARBA" id="ARBA00023125"/>
    </source>
</evidence>
<proteinExistence type="inferred from homology"/>
<dbReference type="HAMAP" id="MF_00031">
    <property type="entry name" value="DNA_HJ_migration_RuvA"/>
    <property type="match status" value="1"/>
</dbReference>
<keyword evidence="4 6" id="KW-0233">DNA recombination</keyword>
<keyword evidence="3 6" id="KW-0238">DNA-binding</keyword>
<dbReference type="InterPro" id="IPR010994">
    <property type="entry name" value="RuvA_2-like"/>
</dbReference>
<evidence type="ECO:0000256" key="2">
    <source>
        <dbReference type="ARBA" id="ARBA00022763"/>
    </source>
</evidence>
<dbReference type="SUPFAM" id="SSF50249">
    <property type="entry name" value="Nucleic acid-binding proteins"/>
    <property type="match status" value="1"/>
</dbReference>
<evidence type="ECO:0000313" key="8">
    <source>
        <dbReference type="EMBL" id="NVD28826.1"/>
    </source>
</evidence>
<comment type="function">
    <text evidence="6">The RuvA-RuvB-RuvC complex processes Holliday junction (HJ) DNA during genetic recombination and DNA repair, while the RuvA-RuvB complex plays an important role in the rescue of blocked DNA replication forks via replication fork reversal (RFR). RuvA specifically binds to HJ cruciform DNA, conferring on it an open structure. The RuvB hexamer acts as an ATP-dependent pump, pulling dsDNA into and through the RuvAB complex. HJ branch migration allows RuvC to scan DNA until it finds its consensus sequence, where it cleaves and resolves the cruciform DNA.</text>
</comment>
<dbReference type="InterPro" id="IPR011114">
    <property type="entry name" value="RuvA_C"/>
</dbReference>
<dbReference type="Pfam" id="PF01330">
    <property type="entry name" value="RuvA_N"/>
    <property type="match status" value="1"/>
</dbReference>
<keyword evidence="2 6" id="KW-0227">DNA damage</keyword>
<dbReference type="SUPFAM" id="SSF47781">
    <property type="entry name" value="RuvA domain 2-like"/>
    <property type="match status" value="1"/>
</dbReference>
<comment type="similarity">
    <text evidence="6">Belongs to the RuvA family.</text>
</comment>
<dbReference type="EMBL" id="JABWMH010000004">
    <property type="protein sequence ID" value="NVD28826.1"/>
    <property type="molecule type" value="Genomic_DNA"/>
</dbReference>
<dbReference type="Gene3D" id="1.10.8.10">
    <property type="entry name" value="DNA helicase RuvA subunit, C-terminal domain"/>
    <property type="match status" value="1"/>
</dbReference>
<feature type="domain" description="Helix-hairpin-helix DNA-binding motif class 1" evidence="7">
    <location>
        <begin position="108"/>
        <end position="127"/>
    </location>
</feature>
<dbReference type="RefSeq" id="WP_176280289.1">
    <property type="nucleotide sequence ID" value="NZ_JABWMH010000004.1"/>
</dbReference>
<feature type="region of interest" description="Domain I" evidence="6">
    <location>
        <begin position="1"/>
        <end position="64"/>
    </location>
</feature>
<dbReference type="NCBIfam" id="TIGR00084">
    <property type="entry name" value="ruvA"/>
    <property type="match status" value="1"/>
</dbReference>
<name>A0ABX2N5L6_9SPHN</name>
<evidence type="ECO:0000259" key="7">
    <source>
        <dbReference type="SMART" id="SM00278"/>
    </source>
</evidence>
<keyword evidence="9" id="KW-1185">Reference proteome</keyword>
<dbReference type="Proteomes" id="UP000652427">
    <property type="component" value="Unassembled WGS sequence"/>
</dbReference>
<comment type="subcellular location">
    <subcellularLocation>
        <location evidence="6">Cytoplasm</location>
    </subcellularLocation>
</comment>
<reference evidence="8 9" key="1">
    <citation type="submission" date="2020-06" db="EMBL/GenBank/DDBJ databases">
        <authorList>
            <person name="Kim S.-J."/>
            <person name="Park S.-J."/>
        </authorList>
    </citation>
    <scope>NUCLEOTIDE SEQUENCE [LARGE SCALE GENOMIC DNA]</scope>
    <source>
        <strain evidence="8 9">SW-151</strain>
    </source>
</reference>
<keyword evidence="5 6" id="KW-0234">DNA repair</keyword>
<dbReference type="Pfam" id="PF14520">
    <property type="entry name" value="HHH_5"/>
    <property type="match status" value="1"/>
</dbReference>
<dbReference type="Gene3D" id="2.40.50.140">
    <property type="entry name" value="Nucleic acid-binding proteins"/>
    <property type="match status" value="1"/>
</dbReference>
<dbReference type="InterPro" id="IPR012340">
    <property type="entry name" value="NA-bd_OB-fold"/>
</dbReference>
<gene>
    <name evidence="6 8" type="primary">ruvA</name>
    <name evidence="8" type="ORF">HUO14_13070</name>
</gene>
<evidence type="ECO:0000313" key="9">
    <source>
        <dbReference type="Proteomes" id="UP000652427"/>
    </source>
</evidence>
<dbReference type="InterPro" id="IPR003583">
    <property type="entry name" value="Hlx-hairpin-Hlx_DNA-bd_motif"/>
</dbReference>
<comment type="subunit">
    <text evidence="6">Homotetramer. Forms an RuvA(8)-RuvB(12)-Holliday junction (HJ) complex. HJ DNA is sandwiched between 2 RuvA tetramers; dsDNA enters through RuvA and exits via RuvB. An RuvB hexamer assembles on each DNA strand where it exits the tetramer. Each RuvB hexamer is contacted by two RuvA subunits (via domain III) on 2 adjacent RuvB subunits; this complex drives branch migration. In the full resolvosome a probable DNA-RuvA(4)-RuvB(12)-RuvC(2) complex forms which resolves the HJ.</text>
</comment>
<evidence type="ECO:0000256" key="1">
    <source>
        <dbReference type="ARBA" id="ARBA00022490"/>
    </source>
</evidence>
<keyword evidence="1 6" id="KW-0963">Cytoplasm</keyword>
<feature type="domain" description="Helix-hairpin-helix DNA-binding motif class 1" evidence="7">
    <location>
        <begin position="73"/>
        <end position="92"/>
    </location>
</feature>
<dbReference type="Gene3D" id="1.10.150.20">
    <property type="entry name" value="5' to 3' exonuclease, C-terminal subdomain"/>
    <property type="match status" value="1"/>
</dbReference>
<accession>A0ABX2N5L6</accession>
<dbReference type="Pfam" id="PF07499">
    <property type="entry name" value="RuvA_C"/>
    <property type="match status" value="1"/>
</dbReference>
<dbReference type="InterPro" id="IPR000085">
    <property type="entry name" value="RuvA"/>
</dbReference>
<organism evidence="8 9">
    <name type="scientific">Parasphingorhabdus flavimaris</name>
    <dbReference type="NCBI Taxonomy" id="266812"/>
    <lineage>
        <taxon>Bacteria</taxon>
        <taxon>Pseudomonadati</taxon>
        <taxon>Pseudomonadota</taxon>
        <taxon>Alphaproteobacteria</taxon>
        <taxon>Sphingomonadales</taxon>
        <taxon>Sphingomonadaceae</taxon>
        <taxon>Parasphingorhabdus</taxon>
    </lineage>
</organism>
<dbReference type="CDD" id="cd14332">
    <property type="entry name" value="UBA_RuvA_C"/>
    <property type="match status" value="1"/>
</dbReference>
<dbReference type="SMART" id="SM00278">
    <property type="entry name" value="HhH1"/>
    <property type="match status" value="2"/>
</dbReference>
<evidence type="ECO:0000256" key="4">
    <source>
        <dbReference type="ARBA" id="ARBA00023172"/>
    </source>
</evidence>
<dbReference type="SUPFAM" id="SSF46929">
    <property type="entry name" value="DNA helicase RuvA subunit, C-terminal domain"/>
    <property type="match status" value="1"/>
</dbReference>
<dbReference type="InterPro" id="IPR036267">
    <property type="entry name" value="RuvA_C_sf"/>
</dbReference>
<evidence type="ECO:0000256" key="5">
    <source>
        <dbReference type="ARBA" id="ARBA00023204"/>
    </source>
</evidence>
<sequence>MIAKLTGTIDEIGTDNIVLDVNGVGYLVFCSSRTIGAIGGKGDGATIYTEMQVSETDMRLMGFASGSERDWFRLLISVQGVGGKVALAILSALEPGEISRAIAMGDKAMVSRANGVGPKLALRIVNELKDKVGGIATDPIIGAGGVVHAPSNNSADAVSALQNLGFKPADASAAVAAADAEVGDGATLDALVRLALKKAAR</sequence>